<proteinExistence type="predicted"/>
<protein>
    <submittedName>
        <fullName evidence="1">Uncharacterized protein</fullName>
    </submittedName>
</protein>
<dbReference type="EMBL" id="JAUHHV010000001">
    <property type="protein sequence ID" value="KAK1434402.1"/>
    <property type="molecule type" value="Genomic_DNA"/>
</dbReference>
<comment type="caution">
    <text evidence="1">The sequence shown here is derived from an EMBL/GenBank/DDBJ whole genome shotgun (WGS) entry which is preliminary data.</text>
</comment>
<dbReference type="Proteomes" id="UP001229421">
    <property type="component" value="Unassembled WGS sequence"/>
</dbReference>
<accession>A0AAD8P6Y6</accession>
<evidence type="ECO:0000313" key="1">
    <source>
        <dbReference type="EMBL" id="KAK1434402.1"/>
    </source>
</evidence>
<keyword evidence="2" id="KW-1185">Reference proteome</keyword>
<dbReference type="AlphaFoldDB" id="A0AAD8P6Y6"/>
<reference evidence="1" key="1">
    <citation type="journal article" date="2023" name="bioRxiv">
        <title>Improved chromosome-level genome assembly for marigold (Tagetes erecta).</title>
        <authorList>
            <person name="Jiang F."/>
            <person name="Yuan L."/>
            <person name="Wang S."/>
            <person name="Wang H."/>
            <person name="Xu D."/>
            <person name="Wang A."/>
            <person name="Fan W."/>
        </authorList>
    </citation>
    <scope>NUCLEOTIDE SEQUENCE</scope>
    <source>
        <strain evidence="1">WSJ</strain>
        <tissue evidence="1">Leaf</tissue>
    </source>
</reference>
<sequence>MHIKDSNDELLEDAKFVICFVRFGRCYSRFFDVFILKYDFVVEYLRCLGGGLKVADLWKCVTIGLHVVVSGF</sequence>
<evidence type="ECO:0000313" key="2">
    <source>
        <dbReference type="Proteomes" id="UP001229421"/>
    </source>
</evidence>
<organism evidence="1 2">
    <name type="scientific">Tagetes erecta</name>
    <name type="common">African marigold</name>
    <dbReference type="NCBI Taxonomy" id="13708"/>
    <lineage>
        <taxon>Eukaryota</taxon>
        <taxon>Viridiplantae</taxon>
        <taxon>Streptophyta</taxon>
        <taxon>Embryophyta</taxon>
        <taxon>Tracheophyta</taxon>
        <taxon>Spermatophyta</taxon>
        <taxon>Magnoliopsida</taxon>
        <taxon>eudicotyledons</taxon>
        <taxon>Gunneridae</taxon>
        <taxon>Pentapetalae</taxon>
        <taxon>asterids</taxon>
        <taxon>campanulids</taxon>
        <taxon>Asterales</taxon>
        <taxon>Asteraceae</taxon>
        <taxon>Asteroideae</taxon>
        <taxon>Heliantheae alliance</taxon>
        <taxon>Tageteae</taxon>
        <taxon>Tagetes</taxon>
    </lineage>
</organism>
<gene>
    <name evidence="1" type="ORF">QVD17_00142</name>
</gene>
<name>A0AAD8P6Y6_TARER</name>